<sequence length="365" mass="42114">MISNLTKKLLSFVFIIGQSFRISPYEWSGEYFRPELYMLITEESPCNDAVKTVTILCGASLAAKLVFFLLLQLLTFSFLEDLPVFLQQFLRFADDFEREFAVEPEIIFCPSCDGKSFPGIPIIDKYAAALLSLFLTSLAFLVLSFLLNLLHPTFPFMLSSLLPPKEINLWIKILSSLGVSYVVLVCYATWFTWSVTWFAYMSVLEQALPEIEYGKKCYMTKEKLRFPVNSLKIYKNLEVLHDHANHLFPWFVLLVEITIIQEILMVTLVTIRSSSIIVTVASALLPYQEIETLMVGHASCTFVTEQSSRIRMSWRVIRRESSFYRVIRSLQSLKVKVGRWYFVDREHTVFVLKIIANLAIIILLL</sequence>
<evidence type="ECO:0000313" key="3">
    <source>
        <dbReference type="Proteomes" id="UP000708208"/>
    </source>
</evidence>
<accession>A0A8J2LRC2</accession>
<name>A0A8J2LRC2_9HEXA</name>
<feature type="transmembrane region" description="Helical" evidence="1">
    <location>
        <begin position="61"/>
        <end position="79"/>
    </location>
</feature>
<evidence type="ECO:0000313" key="2">
    <source>
        <dbReference type="EMBL" id="CAG7836261.1"/>
    </source>
</evidence>
<feature type="transmembrane region" description="Helical" evidence="1">
    <location>
        <begin position="348"/>
        <end position="364"/>
    </location>
</feature>
<keyword evidence="3" id="KW-1185">Reference proteome</keyword>
<proteinExistence type="predicted"/>
<keyword evidence="1" id="KW-0472">Membrane</keyword>
<feature type="transmembrane region" description="Helical" evidence="1">
    <location>
        <begin position="247"/>
        <end position="269"/>
    </location>
</feature>
<keyword evidence="1" id="KW-0812">Transmembrane</keyword>
<feature type="transmembrane region" description="Helical" evidence="1">
    <location>
        <begin position="169"/>
        <end position="193"/>
    </location>
</feature>
<reference evidence="2" key="1">
    <citation type="submission" date="2021-06" db="EMBL/GenBank/DDBJ databases">
        <authorList>
            <person name="Hodson N. C."/>
            <person name="Mongue J. A."/>
            <person name="Jaron S. K."/>
        </authorList>
    </citation>
    <scope>NUCLEOTIDE SEQUENCE</scope>
</reference>
<dbReference type="EMBL" id="CAJVCH010570954">
    <property type="protein sequence ID" value="CAG7836261.1"/>
    <property type="molecule type" value="Genomic_DNA"/>
</dbReference>
<keyword evidence="1" id="KW-1133">Transmembrane helix</keyword>
<organism evidence="2 3">
    <name type="scientific">Allacma fusca</name>
    <dbReference type="NCBI Taxonomy" id="39272"/>
    <lineage>
        <taxon>Eukaryota</taxon>
        <taxon>Metazoa</taxon>
        <taxon>Ecdysozoa</taxon>
        <taxon>Arthropoda</taxon>
        <taxon>Hexapoda</taxon>
        <taxon>Collembola</taxon>
        <taxon>Symphypleona</taxon>
        <taxon>Sminthuridae</taxon>
        <taxon>Allacma</taxon>
    </lineage>
</organism>
<dbReference type="Proteomes" id="UP000708208">
    <property type="component" value="Unassembled WGS sequence"/>
</dbReference>
<evidence type="ECO:0000256" key="1">
    <source>
        <dbReference type="SAM" id="Phobius"/>
    </source>
</evidence>
<feature type="transmembrane region" description="Helical" evidence="1">
    <location>
        <begin position="126"/>
        <end position="149"/>
    </location>
</feature>
<gene>
    <name evidence="2" type="ORF">AFUS01_LOCUS45519</name>
</gene>
<dbReference type="AlphaFoldDB" id="A0A8J2LRC2"/>
<comment type="caution">
    <text evidence="2">The sequence shown here is derived from an EMBL/GenBank/DDBJ whole genome shotgun (WGS) entry which is preliminary data.</text>
</comment>
<protein>
    <submittedName>
        <fullName evidence="2">Uncharacterized protein</fullName>
    </submittedName>
</protein>